<dbReference type="InterPro" id="IPR020084">
    <property type="entry name" value="NUDIX_hydrolase_CS"/>
</dbReference>
<sequence length="165" mass="18545">MTDLSRYRPNVGERVQPAGAWQLPQGGINEGETPEEAAWRELWEETGLQKGECSVELVGQVPGDPLTYDFPENAGGFFKKQGFIGQAQYFFLFFSEDDGLPSKTDLTGKGGEPPEFTRMEWRPFPEVVDGIVEFKRPVYAELQSRSVPMIESFLKSRNADMKSKG</sequence>
<feature type="domain" description="Nudix hydrolase" evidence="3">
    <location>
        <begin position="1"/>
        <end position="144"/>
    </location>
</feature>
<dbReference type="EMBL" id="CDMZ01001569">
    <property type="protein sequence ID" value="CEM34546.1"/>
    <property type="molecule type" value="Genomic_DNA"/>
</dbReference>
<dbReference type="PANTHER" id="PTHR11839:SF22">
    <property type="entry name" value="NUDIX HYDROLASE 26, CHLOROPLASTIC"/>
    <property type="match status" value="1"/>
</dbReference>
<dbReference type="InterPro" id="IPR020476">
    <property type="entry name" value="Nudix_hydrolase"/>
</dbReference>
<proteinExistence type="inferred from homology"/>
<accession>A0A0G4GUM4</accession>
<name>A0A0G4GUM4_9ALVE</name>
<dbReference type="GO" id="GO:0006753">
    <property type="term" value="P:nucleoside phosphate metabolic process"/>
    <property type="evidence" value="ECO:0007669"/>
    <property type="project" value="TreeGrafter"/>
</dbReference>
<dbReference type="SUPFAM" id="SSF55811">
    <property type="entry name" value="Nudix"/>
    <property type="match status" value="1"/>
</dbReference>
<dbReference type="PROSITE" id="PS51462">
    <property type="entry name" value="NUDIX"/>
    <property type="match status" value="1"/>
</dbReference>
<keyword evidence="1 2" id="KW-0378">Hydrolase</keyword>
<evidence type="ECO:0000256" key="1">
    <source>
        <dbReference type="ARBA" id="ARBA00022801"/>
    </source>
</evidence>
<dbReference type="GO" id="GO:0034432">
    <property type="term" value="F:bis(5'-adenosyl)-pentaphosphatase activity"/>
    <property type="evidence" value="ECO:0007669"/>
    <property type="project" value="TreeGrafter"/>
</dbReference>
<dbReference type="PANTHER" id="PTHR11839">
    <property type="entry name" value="UDP/ADP-SUGAR PYROPHOSPHATASE"/>
    <property type="match status" value="1"/>
</dbReference>
<evidence type="ECO:0000313" key="4">
    <source>
        <dbReference type="EMBL" id="CEM34546.1"/>
    </source>
</evidence>
<gene>
    <name evidence="4" type="ORF">Cvel_5233</name>
</gene>
<evidence type="ECO:0000259" key="3">
    <source>
        <dbReference type="PROSITE" id="PS51462"/>
    </source>
</evidence>
<dbReference type="PRINTS" id="PR00502">
    <property type="entry name" value="NUDIXFAMILY"/>
</dbReference>
<reference evidence="4" key="1">
    <citation type="submission" date="2014-11" db="EMBL/GenBank/DDBJ databases">
        <authorList>
            <person name="Otto D Thomas"/>
            <person name="Naeem Raeece"/>
        </authorList>
    </citation>
    <scope>NUCLEOTIDE SEQUENCE</scope>
</reference>
<dbReference type="GO" id="GO:0008893">
    <property type="term" value="F:guanosine-3',5'-bis(diphosphate) 3'-diphosphatase activity"/>
    <property type="evidence" value="ECO:0007669"/>
    <property type="project" value="TreeGrafter"/>
</dbReference>
<dbReference type="GO" id="GO:0019693">
    <property type="term" value="P:ribose phosphate metabolic process"/>
    <property type="evidence" value="ECO:0007669"/>
    <property type="project" value="TreeGrafter"/>
</dbReference>
<dbReference type="PROSITE" id="PS00893">
    <property type="entry name" value="NUDIX_BOX"/>
    <property type="match status" value="1"/>
</dbReference>
<comment type="similarity">
    <text evidence="2">Belongs to the Nudix hydrolase family.</text>
</comment>
<dbReference type="Gene3D" id="3.90.79.10">
    <property type="entry name" value="Nucleoside Triphosphate Pyrophosphohydrolase"/>
    <property type="match status" value="1"/>
</dbReference>
<dbReference type="AlphaFoldDB" id="A0A0G4GUM4"/>
<dbReference type="Pfam" id="PF00293">
    <property type="entry name" value="NUDIX"/>
    <property type="match status" value="1"/>
</dbReference>
<protein>
    <recommendedName>
        <fullName evidence="3">Nudix hydrolase domain-containing protein</fullName>
    </recommendedName>
</protein>
<organism evidence="4">
    <name type="scientific">Chromera velia CCMP2878</name>
    <dbReference type="NCBI Taxonomy" id="1169474"/>
    <lineage>
        <taxon>Eukaryota</taxon>
        <taxon>Sar</taxon>
        <taxon>Alveolata</taxon>
        <taxon>Colpodellida</taxon>
        <taxon>Chromeraceae</taxon>
        <taxon>Chromera</taxon>
    </lineage>
</organism>
<dbReference type="InterPro" id="IPR015797">
    <property type="entry name" value="NUDIX_hydrolase-like_dom_sf"/>
</dbReference>
<dbReference type="InterPro" id="IPR000086">
    <property type="entry name" value="NUDIX_hydrolase_dom"/>
</dbReference>
<evidence type="ECO:0000256" key="2">
    <source>
        <dbReference type="RuleBase" id="RU003476"/>
    </source>
</evidence>
<dbReference type="VEuPathDB" id="CryptoDB:Cvel_5233"/>